<keyword evidence="1" id="KW-0472">Membrane</keyword>
<organism evidence="2 3">
    <name type="scientific">Metarhizium guizhouense (strain ARSEF 977)</name>
    <dbReference type="NCBI Taxonomy" id="1276136"/>
    <lineage>
        <taxon>Eukaryota</taxon>
        <taxon>Fungi</taxon>
        <taxon>Dikarya</taxon>
        <taxon>Ascomycota</taxon>
        <taxon>Pezizomycotina</taxon>
        <taxon>Sordariomycetes</taxon>
        <taxon>Hypocreomycetidae</taxon>
        <taxon>Hypocreales</taxon>
        <taxon>Clavicipitaceae</taxon>
        <taxon>Metarhizium</taxon>
    </lineage>
</organism>
<protein>
    <submittedName>
        <fullName evidence="2">Uncharacterized protein</fullName>
    </submittedName>
</protein>
<dbReference type="HOGENOM" id="CLU_2121648_0_0_1"/>
<keyword evidence="1" id="KW-1133">Transmembrane helix</keyword>
<gene>
    <name evidence="2" type="ORF">MGU_01985</name>
</gene>
<dbReference type="Proteomes" id="UP000031192">
    <property type="component" value="Unassembled WGS sequence"/>
</dbReference>
<evidence type="ECO:0000256" key="1">
    <source>
        <dbReference type="SAM" id="Phobius"/>
    </source>
</evidence>
<reference evidence="2 3" key="1">
    <citation type="journal article" date="2014" name="Proc. Natl. Acad. Sci. U.S.A.">
        <title>Trajectory and genomic determinants of fungal-pathogen speciation and host adaptation.</title>
        <authorList>
            <person name="Hu X."/>
            <person name="Xiao G."/>
            <person name="Zheng P."/>
            <person name="Shang Y."/>
            <person name="Su Y."/>
            <person name="Zhang X."/>
            <person name="Liu X."/>
            <person name="Zhan S."/>
            <person name="St Leger R.J."/>
            <person name="Wang C."/>
        </authorList>
    </citation>
    <scope>NUCLEOTIDE SEQUENCE [LARGE SCALE GENOMIC DNA]</scope>
    <source>
        <strain evidence="2 3">ARSEF 977</strain>
    </source>
</reference>
<evidence type="ECO:0000313" key="3">
    <source>
        <dbReference type="Proteomes" id="UP000031192"/>
    </source>
</evidence>
<evidence type="ECO:0000313" key="2">
    <source>
        <dbReference type="EMBL" id="KID91031.1"/>
    </source>
</evidence>
<accession>A0A0B4HM40</accession>
<dbReference type="AlphaFoldDB" id="A0A0B4HM40"/>
<sequence>MGRQGLRFLEPAMFVVSVQDFLDPCLNILGPRCWSKHWLIKSRRIDFLDAFILVLAVISLLTGLNLGSNIGRSNPNTVIPLSLTHRGQGRFAPFSPGTHHLPPGPVRGALRQFL</sequence>
<keyword evidence="1" id="KW-0812">Transmembrane</keyword>
<comment type="caution">
    <text evidence="2">The sequence shown here is derived from an EMBL/GenBank/DDBJ whole genome shotgun (WGS) entry which is preliminary data.</text>
</comment>
<name>A0A0B4HM40_METGA</name>
<proteinExistence type="predicted"/>
<keyword evidence="3" id="KW-1185">Reference proteome</keyword>
<dbReference type="EMBL" id="AZNH01000004">
    <property type="protein sequence ID" value="KID91031.1"/>
    <property type="molecule type" value="Genomic_DNA"/>
</dbReference>
<feature type="transmembrane region" description="Helical" evidence="1">
    <location>
        <begin position="47"/>
        <end position="67"/>
    </location>
</feature>